<sequence>MRNIILDGNMFDNKSQLHAVLKEAMELPGYYGGNLDALWDILTGWADMPLTIRWIHFQESEEKLGEYSRQLLALFRDAEKEIEGFHLELE</sequence>
<name>A0A7X3LFQ5_9BACL</name>
<proteinExistence type="inferred from homology"/>
<dbReference type="EMBL" id="WUBI01000001">
    <property type="protein sequence ID" value="MWV43926.1"/>
    <property type="molecule type" value="Genomic_DNA"/>
</dbReference>
<dbReference type="Gene3D" id="3.30.370.10">
    <property type="entry name" value="Barstar-like"/>
    <property type="match status" value="1"/>
</dbReference>
<accession>A0A7X3LFQ5</accession>
<evidence type="ECO:0000259" key="2">
    <source>
        <dbReference type="Pfam" id="PF01337"/>
    </source>
</evidence>
<dbReference type="RefSeq" id="WP_160497390.1">
    <property type="nucleotide sequence ID" value="NZ_WUBI01000001.1"/>
</dbReference>
<dbReference type="Proteomes" id="UP000460318">
    <property type="component" value="Unassembled WGS sequence"/>
</dbReference>
<protein>
    <submittedName>
        <fullName evidence="3">Barnase inhibitor</fullName>
    </submittedName>
</protein>
<gene>
    <name evidence="3" type="ORF">GRF59_09790</name>
</gene>
<feature type="domain" description="Barstar (barnase inhibitor)" evidence="2">
    <location>
        <begin position="1"/>
        <end position="83"/>
    </location>
</feature>
<comment type="caution">
    <text evidence="3">The sequence shown here is derived from an EMBL/GenBank/DDBJ whole genome shotgun (WGS) entry which is preliminary data.</text>
</comment>
<reference evidence="3 4" key="1">
    <citation type="submission" date="2019-12" db="EMBL/GenBank/DDBJ databases">
        <title>Paenibacillus sp. nov., an endophytic bacterium isolated from the stem of Dendrobium.</title>
        <authorList>
            <person name="Zhao R."/>
        </authorList>
    </citation>
    <scope>NUCLEOTIDE SEQUENCE [LARGE SCALE GENOMIC DNA]</scope>
    <source>
        <strain evidence="3 4">HJL G12</strain>
    </source>
</reference>
<dbReference type="SUPFAM" id="SSF52038">
    <property type="entry name" value="Barstar-related"/>
    <property type="match status" value="1"/>
</dbReference>
<comment type="similarity">
    <text evidence="1">Belongs to the barstar family.</text>
</comment>
<keyword evidence="4" id="KW-1185">Reference proteome</keyword>
<dbReference type="InterPro" id="IPR000468">
    <property type="entry name" value="Barstar"/>
</dbReference>
<organism evidence="3 4">
    <name type="scientific">Paenibacillus dendrobii</name>
    <dbReference type="NCBI Taxonomy" id="2691084"/>
    <lineage>
        <taxon>Bacteria</taxon>
        <taxon>Bacillati</taxon>
        <taxon>Bacillota</taxon>
        <taxon>Bacilli</taxon>
        <taxon>Bacillales</taxon>
        <taxon>Paenibacillaceae</taxon>
        <taxon>Paenibacillus</taxon>
    </lineage>
</organism>
<dbReference type="CDD" id="cd05142">
    <property type="entry name" value="Barstar"/>
    <property type="match status" value="1"/>
</dbReference>
<evidence type="ECO:0000313" key="4">
    <source>
        <dbReference type="Proteomes" id="UP000460318"/>
    </source>
</evidence>
<dbReference type="Pfam" id="PF01337">
    <property type="entry name" value="Barstar"/>
    <property type="match status" value="1"/>
</dbReference>
<evidence type="ECO:0000313" key="3">
    <source>
        <dbReference type="EMBL" id="MWV43926.1"/>
    </source>
</evidence>
<evidence type="ECO:0000256" key="1">
    <source>
        <dbReference type="ARBA" id="ARBA00006845"/>
    </source>
</evidence>
<dbReference type="InterPro" id="IPR035905">
    <property type="entry name" value="Barstar-like_sf"/>
</dbReference>
<dbReference type="AlphaFoldDB" id="A0A7X3LFQ5"/>